<evidence type="ECO:0000313" key="2">
    <source>
        <dbReference type="EMBL" id="MDD9206497.1"/>
    </source>
</evidence>
<dbReference type="Gene3D" id="1.10.4030.10">
    <property type="entry name" value="Porin chaperone SurA, peptide-binding domain"/>
    <property type="match status" value="1"/>
</dbReference>
<name>A0ABT5TWR4_9MICO</name>
<dbReference type="EMBL" id="JARACI010000901">
    <property type="protein sequence ID" value="MDD9206497.1"/>
    <property type="molecule type" value="Genomic_DNA"/>
</dbReference>
<proteinExistence type="predicted"/>
<feature type="compositionally biased region" description="Acidic residues" evidence="1">
    <location>
        <begin position="16"/>
        <end position="26"/>
    </location>
</feature>
<comment type="caution">
    <text evidence="2">The sequence shown here is derived from an EMBL/GenBank/DDBJ whole genome shotgun (WGS) entry which is preliminary data.</text>
</comment>
<evidence type="ECO:0000256" key="1">
    <source>
        <dbReference type="SAM" id="MobiDB-lite"/>
    </source>
</evidence>
<gene>
    <name evidence="2" type="ORF">PU560_08445</name>
</gene>
<dbReference type="InterPro" id="IPR027304">
    <property type="entry name" value="Trigger_fact/SurA_dom_sf"/>
</dbReference>
<feature type="non-terminal residue" evidence="2">
    <location>
        <position position="1"/>
    </location>
</feature>
<dbReference type="PANTHER" id="PTHR47245:SF2">
    <property type="entry name" value="PEPTIDYL-PROLYL CIS-TRANS ISOMERASE HP_0175-RELATED"/>
    <property type="match status" value="1"/>
</dbReference>
<sequence>AEQDGAEQPEQPEQPEMPEPDLEDVPDPVAEVNGEEIPREEFVRAYEGQFQQLAAQAQISGEEPDQAALKDRVAEGLVDTELLIQEAEERGFEASQEEIDALLEEIATSNGLESGEEFISTMGEQGMEEDEVISQLETQIKVEELIDDEAGDTTPAEEDVQELYDQAVEQQEQAGDEAGELPPLEEVRPQLEQQLQSQEENEAIMALLEDLRENADITVHLE</sequence>
<feature type="region of interest" description="Disordered" evidence="1">
    <location>
        <begin position="165"/>
        <end position="199"/>
    </location>
</feature>
<keyword evidence="3" id="KW-1185">Reference proteome</keyword>
<feature type="region of interest" description="Disordered" evidence="1">
    <location>
        <begin position="1"/>
        <end position="35"/>
    </location>
</feature>
<protein>
    <submittedName>
        <fullName evidence="2">SurA N-terminal domain-containing protein</fullName>
    </submittedName>
</protein>
<dbReference type="PANTHER" id="PTHR47245">
    <property type="entry name" value="PEPTIDYLPROLYL ISOMERASE"/>
    <property type="match status" value="1"/>
</dbReference>
<reference evidence="2" key="1">
    <citation type="submission" date="2023-02" db="EMBL/GenBank/DDBJ databases">
        <title>Georgenia sp.10Sc9-8, isolated from a soil sample collected from the Taklamakan desert.</title>
        <authorList>
            <person name="Liu S."/>
        </authorList>
    </citation>
    <scope>NUCLEOTIDE SEQUENCE</scope>
    <source>
        <strain evidence="2">10Sc9-8</strain>
    </source>
</reference>
<dbReference type="SUPFAM" id="SSF109998">
    <property type="entry name" value="Triger factor/SurA peptide-binding domain-like"/>
    <property type="match status" value="1"/>
</dbReference>
<evidence type="ECO:0000313" key="3">
    <source>
        <dbReference type="Proteomes" id="UP001165561"/>
    </source>
</evidence>
<accession>A0ABT5TWR4</accession>
<dbReference type="Pfam" id="PF13624">
    <property type="entry name" value="SurA_N_3"/>
    <property type="match status" value="1"/>
</dbReference>
<organism evidence="2 3">
    <name type="scientific">Georgenia halotolerans</name>
    <dbReference type="NCBI Taxonomy" id="3028317"/>
    <lineage>
        <taxon>Bacteria</taxon>
        <taxon>Bacillati</taxon>
        <taxon>Actinomycetota</taxon>
        <taxon>Actinomycetes</taxon>
        <taxon>Micrococcales</taxon>
        <taxon>Bogoriellaceae</taxon>
        <taxon>Georgenia</taxon>
    </lineage>
</organism>
<dbReference type="InterPro" id="IPR050245">
    <property type="entry name" value="PrsA_foldase"/>
</dbReference>
<dbReference type="Proteomes" id="UP001165561">
    <property type="component" value="Unassembled WGS sequence"/>
</dbReference>